<dbReference type="GO" id="GO:0005694">
    <property type="term" value="C:chromosome"/>
    <property type="evidence" value="ECO:0007669"/>
    <property type="project" value="TreeGrafter"/>
</dbReference>
<keyword evidence="11" id="KW-1185">Reference proteome</keyword>
<keyword evidence="2" id="KW-0547">Nucleotide-binding</keyword>
<evidence type="ECO:0000259" key="8">
    <source>
        <dbReference type="PROSITE" id="PS51192"/>
    </source>
</evidence>
<evidence type="ECO:0000256" key="4">
    <source>
        <dbReference type="ARBA" id="ARBA00023125"/>
    </source>
</evidence>
<dbReference type="InterPro" id="IPR027417">
    <property type="entry name" value="P-loop_NTPase"/>
</dbReference>
<accession>A0A1I3TJP4</accession>
<dbReference type="PANTHER" id="PTHR13710:SF105">
    <property type="entry name" value="ATP-DEPENDENT DNA HELICASE Q1"/>
    <property type="match status" value="1"/>
</dbReference>
<feature type="domain" description="Helicase ATP-binding" evidence="8">
    <location>
        <begin position="324"/>
        <end position="501"/>
    </location>
</feature>
<dbReference type="GO" id="GO:0009378">
    <property type="term" value="F:four-way junction helicase activity"/>
    <property type="evidence" value="ECO:0007669"/>
    <property type="project" value="TreeGrafter"/>
</dbReference>
<dbReference type="PROSITE" id="PS51194">
    <property type="entry name" value="HELICASE_CTER"/>
    <property type="match status" value="1"/>
</dbReference>
<dbReference type="SMART" id="SM00487">
    <property type="entry name" value="DEXDc"/>
    <property type="match status" value="1"/>
</dbReference>
<evidence type="ECO:0000256" key="3">
    <source>
        <dbReference type="ARBA" id="ARBA00022840"/>
    </source>
</evidence>
<dbReference type="GO" id="GO:0006281">
    <property type="term" value="P:DNA repair"/>
    <property type="evidence" value="ECO:0007669"/>
    <property type="project" value="TreeGrafter"/>
</dbReference>
<dbReference type="CDD" id="cd17920">
    <property type="entry name" value="DEXHc_RecQ"/>
    <property type="match status" value="1"/>
</dbReference>
<dbReference type="GO" id="GO:0005737">
    <property type="term" value="C:cytoplasm"/>
    <property type="evidence" value="ECO:0007669"/>
    <property type="project" value="TreeGrafter"/>
</dbReference>
<dbReference type="Proteomes" id="UP000199545">
    <property type="component" value="Unassembled WGS sequence"/>
</dbReference>
<keyword evidence="3" id="KW-0067">ATP-binding</keyword>
<evidence type="ECO:0000256" key="6">
    <source>
        <dbReference type="ARBA" id="ARBA00034617"/>
    </source>
</evidence>
<keyword evidence="5" id="KW-0413">Isomerase</keyword>
<sequence length="1088" mass="127957">MMMTDRMLNQLHEHMERFRSRQTKEKLLIIFQGFDETFLTTLPYKKLVSAPLNQSIQALAQAKANLLPEVFQVIGNPDPSIYWATYEEYITLGKETILPLYFDLLFLRNNLFDKMYPCCYQIENDKLMRQYLETNEYLSDEEMPEGIHNVLEYYGEIRTIDGKLFISYTELPQNVVDFFIMEGEDVLIDQQSVYQECFLELSEDEEPFLSFLVKLTSGQLHQKKIVITYSGDLELFPHAYKKRLRVIQSLYRDQVQIVLTTKKLDAKPVPEERYLEILKKYWGYDSFRKLKMYRDVNETDKKKETIEISQGQIIDDLVQQAERAYQGQSYQDIFVTSPTGAGKSIMFQIPAIYLAQQYGLMTIVISPLIGLMTDQVQGLHNKNIDISATINSNLTPVEKQEIIEKIKAGQISILYISPETLLSRSDISDLIGERQIGLFVIDEAHIVTTWGKAFRSDYWYLGAYLQKLRKELPFPVATFTATAIYGGLEDMYAETRDSLGLIHPISYFGYIKRENIQIRIQQKEMSETKFKEYLDIKYKVLLFRLNRFLERREKTLVYFPMVRLIHEFLNFARSYGSKELVSHLCYYYGSLSKEKKNTHYLRFKNNESLIMLATKAFGMGIDIPDIRNVYHFAPTGNVCDYVQEIGRAARHLDKGYAYFDFLSKDFVHVKRLHGISTLRKQQLVQVVRKILNLAQDSKGQMQRNLLVSSDEFRYIFESSRNLDQVEDVDNKLKTALLIIEKDFKAKLNYSPIIARPRSLFTKEYFQVEPDVETELMQKYGRYFSRVSDYKGKSIIVCNLKELWQDYHPTMSFAQFKYFFHTKDPCLEFDFLHEIHPILFIDFSLSTRESTFLKEFGTILRAFNIVLGKFAQSGKYFTIEQFTQRLAHSLGKQMHKDKYYCENIATVFLTSAEAFERLNKKYANFYRSFLRMDEDRKRFTVNSNFSSFTEWLEIETQKILRQKGWSTRQLDHYEIYLSKKDRQKTEKSFLLFGLLEAMGLLVYSVIGGDNPEIYIRINSFYQLKRVVDNPDGYHNIVLSNVYERHRTSVDLLTHLFQKEVSTEVFWELIEDYFLGASLENILKKLDAIA</sequence>
<evidence type="ECO:0000256" key="1">
    <source>
        <dbReference type="ARBA" id="ARBA00005446"/>
    </source>
</evidence>
<dbReference type="PANTHER" id="PTHR13710">
    <property type="entry name" value="DNA HELICASE RECQ FAMILY MEMBER"/>
    <property type="match status" value="1"/>
</dbReference>
<feature type="domain" description="Helicase C-terminal" evidence="9">
    <location>
        <begin position="544"/>
        <end position="694"/>
    </location>
</feature>
<dbReference type="GO" id="GO:0006310">
    <property type="term" value="P:DNA recombination"/>
    <property type="evidence" value="ECO:0007669"/>
    <property type="project" value="TreeGrafter"/>
</dbReference>
<keyword evidence="10" id="KW-0378">Hydrolase</keyword>
<dbReference type="GO" id="GO:0043138">
    <property type="term" value="F:3'-5' DNA helicase activity"/>
    <property type="evidence" value="ECO:0007669"/>
    <property type="project" value="UniProtKB-EC"/>
</dbReference>
<gene>
    <name evidence="10" type="ORF">SAMN05421852_11840</name>
</gene>
<dbReference type="SMART" id="SM00490">
    <property type="entry name" value="HELICc"/>
    <property type="match status" value="1"/>
</dbReference>
<dbReference type="InterPro" id="IPR011545">
    <property type="entry name" value="DEAD/DEAH_box_helicase_dom"/>
</dbReference>
<dbReference type="GO" id="GO:0003677">
    <property type="term" value="F:DNA binding"/>
    <property type="evidence" value="ECO:0007669"/>
    <property type="project" value="UniProtKB-KW"/>
</dbReference>
<evidence type="ECO:0000256" key="5">
    <source>
        <dbReference type="ARBA" id="ARBA00023235"/>
    </source>
</evidence>
<dbReference type="PROSITE" id="PS51192">
    <property type="entry name" value="HELICASE_ATP_BIND_1"/>
    <property type="match status" value="1"/>
</dbReference>
<evidence type="ECO:0000256" key="7">
    <source>
        <dbReference type="ARBA" id="ARBA00034808"/>
    </source>
</evidence>
<dbReference type="EMBL" id="FORR01000018">
    <property type="protein sequence ID" value="SFJ71398.1"/>
    <property type="molecule type" value="Genomic_DNA"/>
</dbReference>
<dbReference type="EC" id="5.6.2.4" evidence="7"/>
<dbReference type="Pfam" id="PF00270">
    <property type="entry name" value="DEAD"/>
    <property type="match status" value="1"/>
</dbReference>
<protein>
    <recommendedName>
        <fullName evidence="7">DNA 3'-5' helicase</fullName>
        <ecNumber evidence="7">5.6.2.4</ecNumber>
    </recommendedName>
</protein>
<evidence type="ECO:0000313" key="11">
    <source>
        <dbReference type="Proteomes" id="UP000199545"/>
    </source>
</evidence>
<dbReference type="Pfam" id="PF00271">
    <property type="entry name" value="Helicase_C"/>
    <property type="match status" value="1"/>
</dbReference>
<keyword evidence="10" id="KW-0347">Helicase</keyword>
<dbReference type="AlphaFoldDB" id="A0A1I3TJP4"/>
<dbReference type="Gene3D" id="3.40.50.300">
    <property type="entry name" value="P-loop containing nucleotide triphosphate hydrolases"/>
    <property type="match status" value="2"/>
</dbReference>
<keyword evidence="4" id="KW-0238">DNA-binding</keyword>
<dbReference type="InterPro" id="IPR001650">
    <property type="entry name" value="Helicase_C-like"/>
</dbReference>
<comment type="similarity">
    <text evidence="1">Belongs to the helicase family. RecQ subfamily.</text>
</comment>
<organism evidence="10 11">
    <name type="scientific">Thermoflavimicrobium dichotomicum</name>
    <dbReference type="NCBI Taxonomy" id="46223"/>
    <lineage>
        <taxon>Bacteria</taxon>
        <taxon>Bacillati</taxon>
        <taxon>Bacillota</taxon>
        <taxon>Bacilli</taxon>
        <taxon>Bacillales</taxon>
        <taxon>Thermoactinomycetaceae</taxon>
        <taxon>Thermoflavimicrobium</taxon>
    </lineage>
</organism>
<dbReference type="OrthoDB" id="9763310at2"/>
<dbReference type="STRING" id="46223.SAMN05421852_11840"/>
<dbReference type="SUPFAM" id="SSF52540">
    <property type="entry name" value="P-loop containing nucleoside triphosphate hydrolases"/>
    <property type="match status" value="1"/>
</dbReference>
<reference evidence="10 11" key="1">
    <citation type="submission" date="2016-10" db="EMBL/GenBank/DDBJ databases">
        <authorList>
            <person name="de Groot N.N."/>
        </authorList>
    </citation>
    <scope>NUCLEOTIDE SEQUENCE [LARGE SCALE GENOMIC DNA]</scope>
    <source>
        <strain evidence="10 11">DSM 44778</strain>
    </source>
</reference>
<dbReference type="GO" id="GO:0005524">
    <property type="term" value="F:ATP binding"/>
    <property type="evidence" value="ECO:0007669"/>
    <property type="project" value="UniProtKB-KW"/>
</dbReference>
<comment type="catalytic activity">
    <reaction evidence="6">
        <text>Couples ATP hydrolysis with the unwinding of duplex DNA by translocating in the 3'-5' direction.</text>
        <dbReference type="EC" id="5.6.2.4"/>
    </reaction>
</comment>
<name>A0A1I3TJP4_9BACL</name>
<evidence type="ECO:0000259" key="9">
    <source>
        <dbReference type="PROSITE" id="PS51194"/>
    </source>
</evidence>
<evidence type="ECO:0000256" key="2">
    <source>
        <dbReference type="ARBA" id="ARBA00022741"/>
    </source>
</evidence>
<proteinExistence type="inferred from homology"/>
<dbReference type="InterPro" id="IPR014001">
    <property type="entry name" value="Helicase_ATP-bd"/>
</dbReference>
<evidence type="ECO:0000313" key="10">
    <source>
        <dbReference type="EMBL" id="SFJ71398.1"/>
    </source>
</evidence>